<keyword evidence="5 12" id="KW-0479">Metal-binding</keyword>
<proteinExistence type="inferred from homology"/>
<keyword evidence="9 13" id="KW-0482">Metalloprotease</keyword>
<dbReference type="GO" id="GO:0006508">
    <property type="term" value="P:proteolysis"/>
    <property type="evidence" value="ECO:0007669"/>
    <property type="project" value="UniProtKB-KW"/>
</dbReference>
<dbReference type="AlphaFoldDB" id="A0A6P8AXF5"/>
<evidence type="ECO:0000313" key="14">
    <source>
        <dbReference type="Proteomes" id="UP000515153"/>
    </source>
</evidence>
<dbReference type="Pfam" id="PF02102">
    <property type="entry name" value="Peptidase_M35"/>
    <property type="match status" value="1"/>
</dbReference>
<keyword evidence="3 13" id="KW-0645">Protease</keyword>
<evidence type="ECO:0000256" key="9">
    <source>
        <dbReference type="ARBA" id="ARBA00023049"/>
    </source>
</evidence>
<evidence type="ECO:0000256" key="3">
    <source>
        <dbReference type="ARBA" id="ARBA00022670"/>
    </source>
</evidence>
<reference evidence="15" key="2">
    <citation type="submission" date="2019-10" db="EMBL/GenBank/DDBJ databases">
        <authorList>
            <consortium name="NCBI Genome Project"/>
        </authorList>
    </citation>
    <scope>NUCLEOTIDE SEQUENCE</scope>
    <source>
        <strain evidence="15">NI907</strain>
    </source>
</reference>
<accession>A0A6P8AXF5</accession>
<reference evidence="15" key="3">
    <citation type="submission" date="2025-08" db="UniProtKB">
        <authorList>
            <consortium name="RefSeq"/>
        </authorList>
    </citation>
    <scope>IDENTIFICATION</scope>
    <source>
        <strain evidence="15">NI907</strain>
    </source>
</reference>
<feature type="chain" id="PRO_5028516931" description="Neutral protease 2" evidence="13">
    <location>
        <begin position="18"/>
        <end position="347"/>
    </location>
</feature>
<evidence type="ECO:0000256" key="10">
    <source>
        <dbReference type="ARBA" id="ARBA00023145"/>
    </source>
</evidence>
<dbReference type="GeneID" id="41965878"/>
<dbReference type="Proteomes" id="UP000515153">
    <property type="component" value="Chromosome VII"/>
</dbReference>
<feature type="binding site" evidence="12">
    <location>
        <position position="312"/>
    </location>
    <ligand>
        <name>Zn(2+)</name>
        <dbReference type="ChEBI" id="CHEBI:29105"/>
        <note>catalytic</note>
    </ligand>
</feature>
<dbReference type="CDD" id="cd11008">
    <property type="entry name" value="M35_deuterolysin_like"/>
    <property type="match status" value="1"/>
</dbReference>
<dbReference type="RefSeq" id="XP_030979595.1">
    <property type="nucleotide sequence ID" value="XM_031130973.1"/>
</dbReference>
<feature type="binding site" evidence="12">
    <location>
        <position position="299"/>
    </location>
    <ligand>
        <name>Zn(2+)</name>
        <dbReference type="ChEBI" id="CHEBI:29105"/>
        <note>catalytic</note>
    </ligand>
</feature>
<dbReference type="GO" id="GO:0005576">
    <property type="term" value="C:extracellular region"/>
    <property type="evidence" value="ECO:0007669"/>
    <property type="project" value="UniProtKB-SubCell"/>
</dbReference>
<feature type="signal peptide" evidence="13">
    <location>
        <begin position="1"/>
        <end position="17"/>
    </location>
</feature>
<keyword evidence="14" id="KW-1185">Reference proteome</keyword>
<dbReference type="GO" id="GO:0004222">
    <property type="term" value="F:metalloendopeptidase activity"/>
    <property type="evidence" value="ECO:0007669"/>
    <property type="project" value="InterPro"/>
</dbReference>
<dbReference type="SUPFAM" id="SSF55486">
    <property type="entry name" value="Metalloproteases ('zincins'), catalytic domain"/>
    <property type="match status" value="1"/>
</dbReference>
<feature type="active site" evidence="11">
    <location>
        <position position="300"/>
    </location>
</feature>
<keyword evidence="8 12" id="KW-0862">Zinc</keyword>
<evidence type="ECO:0000256" key="1">
    <source>
        <dbReference type="ARBA" id="ARBA00001187"/>
    </source>
</evidence>
<dbReference type="PRINTS" id="PR00768">
    <property type="entry name" value="DEUTEROLYSIN"/>
</dbReference>
<dbReference type="InterPro" id="IPR001384">
    <property type="entry name" value="Peptidase_M35"/>
</dbReference>
<comment type="similarity">
    <text evidence="2 13">Belongs to the peptidase M35 family.</text>
</comment>
<dbReference type="InterPro" id="IPR024079">
    <property type="entry name" value="MetalloPept_cat_dom_sf"/>
</dbReference>
<evidence type="ECO:0000256" key="7">
    <source>
        <dbReference type="ARBA" id="ARBA00022801"/>
    </source>
</evidence>
<keyword evidence="7 13" id="KW-0378">Hydrolase</keyword>
<dbReference type="Gene3D" id="2.60.40.2970">
    <property type="match status" value="1"/>
</dbReference>
<evidence type="ECO:0000256" key="13">
    <source>
        <dbReference type="RuleBase" id="RU361126"/>
    </source>
</evidence>
<evidence type="ECO:0000256" key="4">
    <source>
        <dbReference type="ARBA" id="ARBA00022685"/>
    </source>
</evidence>
<dbReference type="PANTHER" id="PTHR37016:SF2">
    <property type="entry name" value="NEUTRAL PROTEASE 2 HOMOLOG SNOG_02177"/>
    <property type="match status" value="1"/>
</dbReference>
<keyword evidence="4 13" id="KW-0165">Cleavage on pair of basic residues</keyword>
<dbReference type="GO" id="GO:0046872">
    <property type="term" value="F:metal ion binding"/>
    <property type="evidence" value="ECO:0007669"/>
    <property type="project" value="UniProtKB-KW"/>
</dbReference>
<comment type="catalytic activity">
    <reaction evidence="1 13">
        <text>Preferential cleavage of bonds with hydrophobic residues in P1'. Also 3-Asn-|-Gln-4 and 8-Gly-|-Ser-9 bonds in insulin B chain.</text>
        <dbReference type="EC" id="3.4.24.39"/>
    </reaction>
</comment>
<evidence type="ECO:0000256" key="5">
    <source>
        <dbReference type="ARBA" id="ARBA00022723"/>
    </source>
</evidence>
<dbReference type="EC" id="3.4.24.39" evidence="13"/>
<keyword evidence="10" id="KW-0865">Zymogen</keyword>
<comment type="subcellular location">
    <subcellularLocation>
        <location evidence="13">Secreted</location>
    </subcellularLocation>
</comment>
<dbReference type="KEGG" id="pgri:PgNI_10999"/>
<evidence type="ECO:0000256" key="12">
    <source>
        <dbReference type="PIRSR" id="PIRSR601384-2"/>
    </source>
</evidence>
<name>A0A6P8AXF5_PYRGI</name>
<sequence length="347" mass="36852">MKYSIGITALLATLAQGAAIMNKRDTPLDVKIQVVNNSEVKASITNSGSSSIKVLKTGSILDSADVEKSVIMAGENKVDFDGIRYQVATVGLPAEAFQVIEAGETIEVSFNVASTHDFAEGGDFDIAALGTFSVAESDSGDITSAMAFESNHIKAHIDGAEAAKVRRSYLAKRTNVQSDCTGTSRTQTVNAINNCRSLAQRAASAAQSNSAKMNEFFKSTSSSAVNTVVTTFNRIASECNPTGGASRQYCTDQIGACSAGVIAYTVPSQSIMVNCPTFFTMPTTSNSCRAQTQDNTILHEVTHLSQVKGTQDYNCYGYNCVRQLTSAQNLNHADTYTLFAQAIKVGC</sequence>
<evidence type="ECO:0000256" key="6">
    <source>
        <dbReference type="ARBA" id="ARBA00022729"/>
    </source>
</evidence>
<gene>
    <name evidence="15" type="ORF">PgNI_10999</name>
</gene>
<evidence type="ECO:0000256" key="2">
    <source>
        <dbReference type="ARBA" id="ARBA00010279"/>
    </source>
</evidence>
<evidence type="ECO:0000313" key="15">
    <source>
        <dbReference type="RefSeq" id="XP_030979595.1"/>
    </source>
</evidence>
<comment type="cofactor">
    <cofactor evidence="12 13">
        <name>Zn(2+)</name>
        <dbReference type="ChEBI" id="CHEBI:29105"/>
    </cofactor>
    <text evidence="12 13">Binds 1 zinc ion per subunit.</text>
</comment>
<evidence type="ECO:0000256" key="11">
    <source>
        <dbReference type="PIRSR" id="PIRSR601384-1"/>
    </source>
</evidence>
<comment type="function">
    <text evidence="13">Secreted metalloproteinase that allows assimilation of proteinaceous substrates. Shows high activities on basic nuclear substrates such as histone and protamine.</text>
</comment>
<dbReference type="PANTHER" id="PTHR37016">
    <property type="match status" value="1"/>
</dbReference>
<dbReference type="Gene3D" id="3.40.390.10">
    <property type="entry name" value="Collagenase (Catalytic Domain)"/>
    <property type="match status" value="1"/>
</dbReference>
<feature type="binding site" evidence="12">
    <location>
        <position position="303"/>
    </location>
    <ligand>
        <name>Zn(2+)</name>
        <dbReference type="ChEBI" id="CHEBI:29105"/>
        <note>catalytic</note>
    </ligand>
</feature>
<evidence type="ECO:0000256" key="8">
    <source>
        <dbReference type="ARBA" id="ARBA00022833"/>
    </source>
</evidence>
<reference evidence="14 15" key="1">
    <citation type="journal article" date="2019" name="Mol. Biol. Evol.">
        <title>Blast fungal genomes show frequent chromosomal changes, gene gains and losses, and effector gene turnover.</title>
        <authorList>
            <person name="Gomez Luciano L.B."/>
            <person name="Jason Tsai I."/>
            <person name="Chuma I."/>
            <person name="Tosa Y."/>
            <person name="Chen Y.H."/>
            <person name="Li J.Y."/>
            <person name="Li M.Y."/>
            <person name="Jade Lu M.Y."/>
            <person name="Nakayashiki H."/>
            <person name="Li W.H."/>
        </authorList>
    </citation>
    <scope>NUCLEOTIDE SEQUENCE [LARGE SCALE GENOMIC DNA]</scope>
    <source>
        <strain evidence="14 15">NI907</strain>
    </source>
</reference>
<protein>
    <recommendedName>
        <fullName evidence="13">Neutral protease 2</fullName>
        <ecNumber evidence="13">3.4.24.39</ecNumber>
    </recommendedName>
    <alternativeName>
        <fullName evidence="13">Deuterolysin</fullName>
    </alternativeName>
</protein>
<organism evidence="14 15">
    <name type="scientific">Pyricularia grisea</name>
    <name type="common">Crabgrass-specific blast fungus</name>
    <name type="synonym">Magnaporthe grisea</name>
    <dbReference type="NCBI Taxonomy" id="148305"/>
    <lineage>
        <taxon>Eukaryota</taxon>
        <taxon>Fungi</taxon>
        <taxon>Dikarya</taxon>
        <taxon>Ascomycota</taxon>
        <taxon>Pezizomycotina</taxon>
        <taxon>Sordariomycetes</taxon>
        <taxon>Sordariomycetidae</taxon>
        <taxon>Magnaporthales</taxon>
        <taxon>Pyriculariaceae</taxon>
        <taxon>Pyricularia</taxon>
    </lineage>
</organism>
<keyword evidence="13" id="KW-0964">Secreted</keyword>
<dbReference type="InterPro" id="IPR050414">
    <property type="entry name" value="Fungal_M35_metalloproteases"/>
</dbReference>
<keyword evidence="6 13" id="KW-0732">Signal</keyword>